<gene>
    <name evidence="2" type="ORF">FFL34_14495</name>
</gene>
<dbReference type="EMBL" id="VCIA01000001">
    <property type="protein sequence ID" value="TMN23163.1"/>
    <property type="molecule type" value="Genomic_DNA"/>
</dbReference>
<feature type="compositionally biased region" description="Basic and acidic residues" evidence="1">
    <location>
        <begin position="1"/>
        <end position="21"/>
    </location>
</feature>
<protein>
    <submittedName>
        <fullName evidence="2">Uncharacterized protein</fullName>
    </submittedName>
</protein>
<reference evidence="2 3" key="1">
    <citation type="submission" date="2019-05" db="EMBL/GenBank/DDBJ databases">
        <title>Genomic analysis of Lentibacillus sp. NKC220-2.</title>
        <authorList>
            <person name="Oh Y.J."/>
        </authorList>
    </citation>
    <scope>NUCLEOTIDE SEQUENCE [LARGE SCALE GENOMIC DNA]</scope>
    <source>
        <strain evidence="2 3">NKC220-2</strain>
    </source>
</reference>
<dbReference type="Proteomes" id="UP000306980">
    <property type="component" value="Unassembled WGS sequence"/>
</dbReference>
<evidence type="ECO:0000313" key="3">
    <source>
        <dbReference type="Proteomes" id="UP000306980"/>
    </source>
</evidence>
<organism evidence="2 3">
    <name type="scientific">Lentibacillus cibarius</name>
    <dbReference type="NCBI Taxonomy" id="2583219"/>
    <lineage>
        <taxon>Bacteria</taxon>
        <taxon>Bacillati</taxon>
        <taxon>Bacillota</taxon>
        <taxon>Bacilli</taxon>
        <taxon>Bacillales</taxon>
        <taxon>Bacillaceae</taxon>
        <taxon>Lentibacillus</taxon>
    </lineage>
</organism>
<dbReference type="AlphaFoldDB" id="A0A5S3R7Z6"/>
<feature type="region of interest" description="Disordered" evidence="1">
    <location>
        <begin position="1"/>
        <end position="79"/>
    </location>
</feature>
<feature type="compositionally biased region" description="Basic and acidic residues" evidence="1">
    <location>
        <begin position="67"/>
        <end position="79"/>
    </location>
</feature>
<name>A0A5S3R7Z6_9BACI</name>
<accession>A0A5S3R7Z6</accession>
<evidence type="ECO:0000313" key="2">
    <source>
        <dbReference type="EMBL" id="TMN23163.1"/>
    </source>
</evidence>
<dbReference type="RefSeq" id="WP_138604056.1">
    <property type="nucleotide sequence ID" value="NZ_VCIA01000001.1"/>
</dbReference>
<proteinExistence type="predicted"/>
<sequence>MNEFEKNAQNMSEKEKQELPTHLKMRLGYLKLQKEKMEQQQEEQEQQEDNKAPEVTPRELFGTAYDKAMKQNEKDGLSD</sequence>
<comment type="caution">
    <text evidence="2">The sequence shown here is derived from an EMBL/GenBank/DDBJ whole genome shotgun (WGS) entry which is preliminary data.</text>
</comment>
<evidence type="ECO:0000256" key="1">
    <source>
        <dbReference type="SAM" id="MobiDB-lite"/>
    </source>
</evidence>